<keyword evidence="3" id="KW-0548">Nucleotidyltransferase</keyword>
<dbReference type="CDD" id="cd04189">
    <property type="entry name" value="G1P_TT_long"/>
    <property type="match status" value="1"/>
</dbReference>
<dbReference type="Gene3D" id="3.90.550.10">
    <property type="entry name" value="Spore Coat Polysaccharide Biosynthesis Protein SpsA, Chain A"/>
    <property type="match status" value="1"/>
</dbReference>
<evidence type="ECO:0000313" key="3">
    <source>
        <dbReference type="EMBL" id="ROV69886.1"/>
    </source>
</evidence>
<evidence type="ECO:0000259" key="1">
    <source>
        <dbReference type="Pfam" id="PF00483"/>
    </source>
</evidence>
<dbReference type="NCBIfam" id="TIGR01208">
    <property type="entry name" value="rmlA_long"/>
    <property type="match status" value="1"/>
</dbReference>
<sequence length="355" mass="38025">MKALVLSGGSGTRLRPFSYSMPKQLIPIANKPVLEHVLENVKELGVTEIGVVVGGRLSQIQTVFGDGSDLGVRITYIEQEAPLGLAHCVSLARPFLADDDFVMYLGDNMLPEGVKPIAEEFTADRPDAQVVVHKVADPRAFGVAELDAEGGVERLVEKPQQPRSDLALIGVYFFTSAIHEAVAAIEPSARGELEITDAIQWLVTHGRDVRASVYDGYWKDTGRVDDVLECNRELLDGLRPSVDGEVDAVSTLIGRVVVERGARVIGSRIEGPAIIGAGTVVTDSRIGPYTSIGKDCVLTDTDIEYSIALDGATVSEVRGLRSSIIGRFASVGPAGQDTPHHRLVVGDHTRVEVAA</sequence>
<dbReference type="EC" id="2.7.7.24" evidence="3"/>
<feature type="domain" description="Nucleotidyl transferase" evidence="1">
    <location>
        <begin position="2"/>
        <end position="235"/>
    </location>
</feature>
<dbReference type="EMBL" id="QWFA01000010">
    <property type="protein sequence ID" value="ROV69886.1"/>
    <property type="molecule type" value="Genomic_DNA"/>
</dbReference>
<accession>A0A068EFN3</accession>
<evidence type="ECO:0000313" key="2">
    <source>
        <dbReference type="EMBL" id="AID46996.1"/>
    </source>
</evidence>
<evidence type="ECO:0000313" key="4">
    <source>
        <dbReference type="Proteomes" id="UP000285596"/>
    </source>
</evidence>
<dbReference type="InterPro" id="IPR029044">
    <property type="entry name" value="Nucleotide-diphossugar_trans"/>
</dbReference>
<dbReference type="GO" id="GO:0008879">
    <property type="term" value="F:glucose-1-phosphate thymidylyltransferase activity"/>
    <property type="evidence" value="ECO:0007669"/>
    <property type="project" value="UniProtKB-EC"/>
</dbReference>
<dbReference type="AlphaFoldDB" id="A0A068EFN3"/>
<dbReference type="Gene3D" id="2.160.10.10">
    <property type="entry name" value="Hexapeptide repeat proteins"/>
    <property type="match status" value="1"/>
</dbReference>
<reference evidence="2" key="1">
    <citation type="submission" date="2014-03" db="EMBL/GenBank/DDBJ databases">
        <authorList>
            <person name="Matselyukh B.P."/>
        </authorList>
    </citation>
    <scope>NUCLEOTIDE SEQUENCE</scope>
    <source>
        <strain evidence="2">1912</strain>
    </source>
</reference>
<gene>
    <name evidence="2" type="primary">lndG</name>
    <name evidence="3" type="ORF">D3105_03490</name>
</gene>
<organism evidence="2">
    <name type="scientific">Streptomyces globisporus</name>
    <dbReference type="NCBI Taxonomy" id="1908"/>
    <lineage>
        <taxon>Bacteria</taxon>
        <taxon>Bacillati</taxon>
        <taxon>Actinomycetota</taxon>
        <taxon>Actinomycetes</taxon>
        <taxon>Kitasatosporales</taxon>
        <taxon>Streptomycetaceae</taxon>
        <taxon>Streptomyces</taxon>
    </lineage>
</organism>
<proteinExistence type="predicted"/>
<dbReference type="RefSeq" id="WP_118899868.1">
    <property type="nucleotide sequence ID" value="NZ_QWFA01000010.1"/>
</dbReference>
<dbReference type="InterPro" id="IPR005835">
    <property type="entry name" value="NTP_transferase_dom"/>
</dbReference>
<dbReference type="Pfam" id="PF00483">
    <property type="entry name" value="NTP_transferase"/>
    <property type="match status" value="1"/>
</dbReference>
<dbReference type="PANTHER" id="PTHR42883:SF2">
    <property type="entry name" value="THYMIDYLYLTRANSFERASE"/>
    <property type="match status" value="1"/>
</dbReference>
<dbReference type="SUPFAM" id="SSF53448">
    <property type="entry name" value="Nucleotide-diphospho-sugar transferases"/>
    <property type="match status" value="1"/>
</dbReference>
<protein>
    <submittedName>
        <fullName evidence="3">Glucose-1-phosphate thymidylyltransferase</fullName>
        <ecNumber evidence="3">2.7.7.24</ecNumber>
    </submittedName>
    <submittedName>
        <fullName evidence="2">NDP-hexose synthetase</fullName>
    </submittedName>
</protein>
<dbReference type="InterPro" id="IPR005908">
    <property type="entry name" value="G1P_thy_trans_l"/>
</dbReference>
<dbReference type="EMBL" id="KJ645792">
    <property type="protein sequence ID" value="AID46996.1"/>
    <property type="molecule type" value="Genomic_DNA"/>
</dbReference>
<dbReference type="Proteomes" id="UP000285596">
    <property type="component" value="Unassembled WGS sequence"/>
</dbReference>
<name>A0A068EFN3_STRGL</name>
<dbReference type="PANTHER" id="PTHR42883">
    <property type="entry name" value="GLUCOSE-1-PHOSPHATE THYMIDYLTRANSFERASE"/>
    <property type="match status" value="1"/>
</dbReference>
<keyword evidence="3" id="KW-0808">Transferase</keyword>
<reference evidence="3 4" key="2">
    <citation type="submission" date="2018-08" db="EMBL/GenBank/DDBJ databases">
        <title>Streptomyces globisporus 1912-4Crt, whole genome shotgun sequence.</title>
        <authorList>
            <person name="Matselyukh B."/>
        </authorList>
    </citation>
    <scope>NUCLEOTIDE SEQUENCE [LARGE SCALE GENOMIC DNA]</scope>
    <source>
        <strain evidence="3 4">1912-4Crt</strain>
    </source>
</reference>